<dbReference type="STRING" id="1121365.GCA_000375365_00307"/>
<dbReference type="OrthoDB" id="5118998at2"/>
<feature type="transmembrane region" description="Helical" evidence="6">
    <location>
        <begin position="77"/>
        <end position="102"/>
    </location>
</feature>
<evidence type="ECO:0000256" key="3">
    <source>
        <dbReference type="ARBA" id="ARBA00022692"/>
    </source>
</evidence>
<evidence type="ECO:0000256" key="5">
    <source>
        <dbReference type="ARBA" id="ARBA00023136"/>
    </source>
</evidence>
<comment type="subcellular location">
    <subcellularLocation>
        <location evidence="1">Cell membrane</location>
        <topology evidence="1">Multi-pass membrane protein</topology>
    </subcellularLocation>
</comment>
<feature type="transmembrane region" description="Helical" evidence="6">
    <location>
        <begin position="24"/>
        <end position="50"/>
    </location>
</feature>
<evidence type="ECO:0000256" key="6">
    <source>
        <dbReference type="SAM" id="Phobius"/>
    </source>
</evidence>
<feature type="transmembrane region" description="Helical" evidence="6">
    <location>
        <begin position="303"/>
        <end position="321"/>
    </location>
</feature>
<dbReference type="EMBL" id="PJAF01000003">
    <property type="protein sequence ID" value="PKF69440.1"/>
    <property type="molecule type" value="Genomic_DNA"/>
</dbReference>
<reference evidence="8 9" key="1">
    <citation type="submission" date="2017-12" db="EMBL/GenBank/DDBJ databases">
        <title>Corynebacterium mastitidis 16-1433 Genome.</title>
        <authorList>
            <person name="Gulvik C.A."/>
        </authorList>
    </citation>
    <scope>NUCLEOTIDE SEQUENCE [LARGE SCALE GENOMIC DNA]</scope>
    <source>
        <strain evidence="8 9">16-1433</strain>
    </source>
</reference>
<keyword evidence="2" id="KW-1003">Cell membrane</keyword>
<keyword evidence="5 6" id="KW-0472">Membrane</keyword>
<evidence type="ECO:0000256" key="2">
    <source>
        <dbReference type="ARBA" id="ARBA00022475"/>
    </source>
</evidence>
<accession>A0A2N0X9Q7</accession>
<dbReference type="GO" id="GO:0005886">
    <property type="term" value="C:plasma membrane"/>
    <property type="evidence" value="ECO:0007669"/>
    <property type="project" value="UniProtKB-SubCell"/>
</dbReference>
<proteinExistence type="predicted"/>
<evidence type="ECO:0000313" key="9">
    <source>
        <dbReference type="Proteomes" id="UP000233249"/>
    </source>
</evidence>
<feature type="transmembrane region" description="Helical" evidence="6">
    <location>
        <begin position="387"/>
        <end position="419"/>
    </location>
</feature>
<evidence type="ECO:0000313" key="8">
    <source>
        <dbReference type="EMBL" id="PKF69440.1"/>
    </source>
</evidence>
<dbReference type="AlphaFoldDB" id="A0A2N0X9Q7"/>
<protein>
    <submittedName>
        <fullName evidence="8">ABC transporter permease</fullName>
    </submittedName>
</protein>
<evidence type="ECO:0000259" key="7">
    <source>
        <dbReference type="Pfam" id="PF02687"/>
    </source>
</evidence>
<feature type="transmembrane region" description="Helical" evidence="6">
    <location>
        <begin position="174"/>
        <end position="195"/>
    </location>
</feature>
<dbReference type="RefSeq" id="WP_101172956.1">
    <property type="nucleotide sequence ID" value="NZ_JAKRKB010000013.1"/>
</dbReference>
<comment type="caution">
    <text evidence="8">The sequence shown here is derived from an EMBL/GenBank/DDBJ whole genome shotgun (WGS) entry which is preliminary data.</text>
</comment>
<keyword evidence="4 6" id="KW-1133">Transmembrane helix</keyword>
<evidence type="ECO:0000256" key="1">
    <source>
        <dbReference type="ARBA" id="ARBA00004651"/>
    </source>
</evidence>
<dbReference type="Pfam" id="PF02687">
    <property type="entry name" value="FtsX"/>
    <property type="match status" value="1"/>
</dbReference>
<feature type="transmembrane region" description="Helical" evidence="6">
    <location>
        <begin position="431"/>
        <end position="452"/>
    </location>
</feature>
<gene>
    <name evidence="8" type="ORF">CXB45_01975</name>
</gene>
<evidence type="ECO:0000256" key="4">
    <source>
        <dbReference type="ARBA" id="ARBA00022989"/>
    </source>
</evidence>
<feature type="transmembrane region" description="Helical" evidence="6">
    <location>
        <begin position="136"/>
        <end position="154"/>
    </location>
</feature>
<feature type="domain" description="ABC3 transporter permease C-terminal" evidence="7">
    <location>
        <begin position="84"/>
        <end position="199"/>
    </location>
</feature>
<feature type="transmembrane region" description="Helical" evidence="6">
    <location>
        <begin position="341"/>
        <end position="366"/>
    </location>
</feature>
<name>A0A2N0X9Q7_9CORY</name>
<sequence>MNSTRLVWDLHTASLRARTGTGTVSLLAVFSLTVSSTIAFLVAGGTWMFYQRARHPEDASAHVQERLGQYGLLLNMWFFYALIACAFILPALFSLISQSAVLGASGRERRLALLRLLGLSSRDITRMTTVETDLQAVLGIGLGLCLSFLLAPAFTSLEFQERRIALSETLLPWWGYLAVVGILLALALSASFFGMRRVRVTPLGVARRTMPPALKLWRFFAFLAVFLVGTLALRRIDPTTSEAGALLAIAGFLFLIVSAINLAAPYLLQIGARCAALLPGTAHLVACRRISGDSRASWRRSSAIAFFGFLAGYLVLSPIGNDELSRLYEEEEGFSLIFRDVTTGAMLTLLFGFIIAGTAIFLGQASEVFESAELSRSFQLLGVPRRFFTTVAFIEIMLPIVLVSLFGFACGSSLCLAMFQAGFEVDMLGRVLSALAVLGAGWLLTALAILAAEPLRSRTLATHRRRND</sequence>
<keyword evidence="3 6" id="KW-0812">Transmembrane</keyword>
<feature type="transmembrane region" description="Helical" evidence="6">
    <location>
        <begin position="245"/>
        <end position="268"/>
    </location>
</feature>
<feature type="transmembrane region" description="Helical" evidence="6">
    <location>
        <begin position="216"/>
        <end position="233"/>
    </location>
</feature>
<dbReference type="Proteomes" id="UP000233249">
    <property type="component" value="Unassembled WGS sequence"/>
</dbReference>
<organism evidence="8 9">
    <name type="scientific">Corynebacterium mastitidis</name>
    <dbReference type="NCBI Taxonomy" id="161890"/>
    <lineage>
        <taxon>Bacteria</taxon>
        <taxon>Bacillati</taxon>
        <taxon>Actinomycetota</taxon>
        <taxon>Actinomycetes</taxon>
        <taxon>Mycobacteriales</taxon>
        <taxon>Corynebacteriaceae</taxon>
        <taxon>Corynebacterium</taxon>
    </lineage>
</organism>
<dbReference type="InterPro" id="IPR003838">
    <property type="entry name" value="ABC3_permease_C"/>
</dbReference>